<accession>A0A8I5N0J8</accession>
<name>A0A8I5N0J8_PAPAN</name>
<proteinExistence type="predicted"/>
<evidence type="ECO:0000313" key="3">
    <source>
        <dbReference type="Proteomes" id="UP000028761"/>
    </source>
</evidence>
<feature type="transmembrane region" description="Helical" evidence="1">
    <location>
        <begin position="7"/>
        <end position="25"/>
    </location>
</feature>
<reference evidence="2" key="2">
    <citation type="submission" date="2025-08" db="UniProtKB">
        <authorList>
            <consortium name="Ensembl"/>
        </authorList>
    </citation>
    <scope>IDENTIFICATION</scope>
</reference>
<dbReference type="PANTHER" id="PTHR12138:SF161">
    <property type="entry name" value="SECRETED PROTEIN"/>
    <property type="match status" value="1"/>
</dbReference>
<keyword evidence="1" id="KW-1133">Transmembrane helix</keyword>
<reference evidence="2" key="3">
    <citation type="submission" date="2025-09" db="UniProtKB">
        <authorList>
            <consortium name="Ensembl"/>
        </authorList>
    </citation>
    <scope>IDENTIFICATION</scope>
</reference>
<keyword evidence="1" id="KW-0812">Transmembrane</keyword>
<dbReference type="GeneTree" id="ENSGT01050000245604"/>
<dbReference type="AlphaFoldDB" id="A0A8I5N0J8"/>
<evidence type="ECO:0000313" key="2">
    <source>
        <dbReference type="Ensembl" id="ENSPANP00000051351.1"/>
    </source>
</evidence>
<organism evidence="2 3">
    <name type="scientific">Papio anubis</name>
    <name type="common">Olive baboon</name>
    <dbReference type="NCBI Taxonomy" id="9555"/>
    <lineage>
        <taxon>Eukaryota</taxon>
        <taxon>Metazoa</taxon>
        <taxon>Chordata</taxon>
        <taxon>Craniata</taxon>
        <taxon>Vertebrata</taxon>
        <taxon>Euteleostomi</taxon>
        <taxon>Mammalia</taxon>
        <taxon>Eutheria</taxon>
        <taxon>Euarchontoglires</taxon>
        <taxon>Primates</taxon>
        <taxon>Haplorrhini</taxon>
        <taxon>Catarrhini</taxon>
        <taxon>Cercopithecidae</taxon>
        <taxon>Cercopithecinae</taxon>
        <taxon>Papio</taxon>
    </lineage>
</organism>
<keyword evidence="1" id="KW-0472">Membrane</keyword>
<evidence type="ECO:0000256" key="1">
    <source>
        <dbReference type="SAM" id="Phobius"/>
    </source>
</evidence>
<dbReference type="Proteomes" id="UP000028761">
    <property type="component" value="Chromosome 5"/>
</dbReference>
<reference evidence="2 3" key="1">
    <citation type="submission" date="2012-03" db="EMBL/GenBank/DDBJ databases">
        <title>Whole Genome Assembly of Papio anubis.</title>
        <authorList>
            <person name="Liu Y.L."/>
            <person name="Abraham K.A."/>
            <person name="Akbar H.A."/>
            <person name="Ali S.A."/>
            <person name="Anosike U.A."/>
            <person name="Aqrawi P.A."/>
            <person name="Arias F.A."/>
            <person name="Attaway T.A."/>
            <person name="Awwad R.A."/>
            <person name="Babu C.B."/>
            <person name="Bandaranaike D.B."/>
            <person name="Battles P.B."/>
            <person name="Bell A.B."/>
            <person name="Beltran B.B."/>
            <person name="Berhane-Mersha D.B."/>
            <person name="Bess C.B."/>
            <person name="Bickham C.B."/>
            <person name="Bolden T.B."/>
            <person name="Carter K.C."/>
            <person name="Chau D.C."/>
            <person name="Chavez A.C."/>
            <person name="Clerc-Blankenburg K.C."/>
            <person name="Coyle M.C."/>
            <person name="Dao M.D."/>
            <person name="Davila M.L.D."/>
            <person name="Davy-Carroll L.D."/>
            <person name="Denson S.D."/>
            <person name="Dinh H.D."/>
            <person name="Fernandez S.F."/>
            <person name="Fernando P.F."/>
            <person name="Forbes L.F."/>
            <person name="Francis C.F."/>
            <person name="Francisco L.F."/>
            <person name="Fu Q.F."/>
            <person name="Garcia-Iii R.G."/>
            <person name="Garrett T.G."/>
            <person name="Gross S.G."/>
            <person name="Gubbala S.G."/>
            <person name="Hirani K.H."/>
            <person name="Hogues M.H."/>
            <person name="Hollins B.H."/>
            <person name="Jackson L.J."/>
            <person name="Javaid M.J."/>
            <person name="Jhangiani S.J."/>
            <person name="Johnson A.J."/>
            <person name="Johnson B.J."/>
            <person name="Jones J.J."/>
            <person name="Joshi V.J."/>
            <person name="Kalu J.K."/>
            <person name="Khan N.K."/>
            <person name="Korchina V.K."/>
            <person name="Kovar C.K."/>
            <person name="Lago L.L."/>
            <person name="Lara F.L."/>
            <person name="Le T.-K.L."/>
            <person name="Lee S.L."/>
            <person name="Legall-Iii F.L."/>
            <person name="Lemon S.L."/>
            <person name="Liu J.L."/>
            <person name="Liu Y.-S.L."/>
            <person name="Liyanage D.L."/>
            <person name="Lopez J.L."/>
            <person name="Lorensuhewa L.L."/>
            <person name="Mata R.M."/>
            <person name="Mathew T.M."/>
            <person name="Mercado C.M."/>
            <person name="Mercado I.M."/>
            <person name="Morales K.M."/>
            <person name="Morgan M.M."/>
            <person name="Munidasa M.M."/>
            <person name="Ngo D.N."/>
            <person name="Nguyen L.N."/>
            <person name="Nguyen T.N."/>
            <person name="Nguyen N.N."/>
            <person name="Obregon M.O."/>
            <person name="Okwuonu G.O."/>
            <person name="Ongeri F.O."/>
            <person name="Onwere C.O."/>
            <person name="Osifeso I.O."/>
            <person name="Parra A.P."/>
            <person name="Patil S.P."/>
            <person name="Perez A.P."/>
            <person name="Perez Y.P."/>
            <person name="Pham C.P."/>
            <person name="Pu L.-L.P."/>
            <person name="Puazo M.P."/>
            <person name="Quiroz J.Q."/>
            <person name="Rouhana J.R."/>
            <person name="Ruiz M.R."/>
            <person name="Ruiz S.-J.R."/>
            <person name="Saada N.S."/>
            <person name="Santibanez J.S."/>
            <person name="Scheel M.S."/>
            <person name="Schneider B.S."/>
            <person name="Simmons D.S."/>
            <person name="Sisson I.S."/>
            <person name="Tang L.-Y.T."/>
            <person name="Thornton R.T."/>
            <person name="Tisius J.T."/>
            <person name="Toledanes G.T."/>
            <person name="Trejos Z.T."/>
            <person name="Usmani K.U."/>
            <person name="Varghese R.V."/>
            <person name="Vattathil S.V."/>
            <person name="Vee V.V."/>
            <person name="Walker D.W."/>
            <person name="Weissenberger G.W."/>
            <person name="White C.W."/>
            <person name="Williams A.W."/>
            <person name="Woodworth J.W."/>
            <person name="Wright R.W."/>
            <person name="Zhu Y.Z."/>
            <person name="Han Y.H."/>
            <person name="Newsham I.N."/>
            <person name="Nazareth L.N."/>
            <person name="Worley K.W."/>
            <person name="Muzny D.M."/>
            <person name="Rogers J.R."/>
            <person name="Gibbs R.G."/>
        </authorList>
    </citation>
    <scope>NUCLEOTIDE SEQUENCE [LARGE SCALE GENOMIC DNA]</scope>
</reference>
<dbReference type="PRINTS" id="PR02045">
    <property type="entry name" value="F138DOMAIN"/>
</dbReference>
<protein>
    <submittedName>
        <fullName evidence="2">Uncharacterized protein</fullName>
    </submittedName>
</protein>
<dbReference type="PANTHER" id="PTHR12138">
    <property type="entry name" value="PRIMATE-EXPANDED PROTEIN FAMILY"/>
    <property type="match status" value="1"/>
</dbReference>
<sequence>MRHIFIFSIYSCIFYILFIYLFFFFSGDRVSLCHPDWSAVVQSRLTETSASGFKQFSCLSLLTSQVAGITRAHHHAQLISVFLVEMGFHYVGQAGLKLLTS</sequence>
<dbReference type="Ensembl" id="ENSPANT00000060840.1">
    <property type="protein sequence ID" value="ENSPANP00000051351.1"/>
    <property type="gene ID" value="ENSPANG00000046705.1"/>
</dbReference>
<keyword evidence="3" id="KW-1185">Reference proteome</keyword>